<reference evidence="1 2" key="1">
    <citation type="journal article" date="2015" name="Nat. Commun.">
        <title>Outbred genome sequencing and CRISPR/Cas9 gene editing in butterflies.</title>
        <authorList>
            <person name="Li X."/>
            <person name="Fan D."/>
            <person name="Zhang W."/>
            <person name="Liu G."/>
            <person name="Zhang L."/>
            <person name="Zhao L."/>
            <person name="Fang X."/>
            <person name="Chen L."/>
            <person name="Dong Y."/>
            <person name="Chen Y."/>
            <person name="Ding Y."/>
            <person name="Zhao R."/>
            <person name="Feng M."/>
            <person name="Zhu Y."/>
            <person name="Feng Y."/>
            <person name="Jiang X."/>
            <person name="Zhu D."/>
            <person name="Xiang H."/>
            <person name="Feng X."/>
            <person name="Li S."/>
            <person name="Wang J."/>
            <person name="Zhang G."/>
            <person name="Kronforst M.R."/>
            <person name="Wang W."/>
        </authorList>
    </citation>
    <scope>NUCLEOTIDE SEQUENCE [LARGE SCALE GENOMIC DNA]</scope>
    <source>
        <strain evidence="1">Ya'a_city_454_Pm</strain>
        <tissue evidence="1">Whole body</tissue>
    </source>
</reference>
<dbReference type="InParanoid" id="A0A194RJ95"/>
<gene>
    <name evidence="1" type="ORF">RR48_08596</name>
</gene>
<name>A0A194RJ95_PAPMA</name>
<protein>
    <submittedName>
        <fullName evidence="1">Uncharacterized protein</fullName>
    </submittedName>
</protein>
<dbReference type="EMBL" id="KQ460152">
    <property type="protein sequence ID" value="KPJ17410.1"/>
    <property type="molecule type" value="Genomic_DNA"/>
</dbReference>
<organism evidence="1 2">
    <name type="scientific">Papilio machaon</name>
    <name type="common">Old World swallowtail butterfly</name>
    <dbReference type="NCBI Taxonomy" id="76193"/>
    <lineage>
        <taxon>Eukaryota</taxon>
        <taxon>Metazoa</taxon>
        <taxon>Ecdysozoa</taxon>
        <taxon>Arthropoda</taxon>
        <taxon>Hexapoda</taxon>
        <taxon>Insecta</taxon>
        <taxon>Pterygota</taxon>
        <taxon>Neoptera</taxon>
        <taxon>Endopterygota</taxon>
        <taxon>Lepidoptera</taxon>
        <taxon>Glossata</taxon>
        <taxon>Ditrysia</taxon>
        <taxon>Papilionoidea</taxon>
        <taxon>Papilionidae</taxon>
        <taxon>Papilioninae</taxon>
        <taxon>Papilio</taxon>
    </lineage>
</organism>
<proteinExistence type="predicted"/>
<evidence type="ECO:0000313" key="2">
    <source>
        <dbReference type="Proteomes" id="UP000053240"/>
    </source>
</evidence>
<accession>A0A194RJ95</accession>
<sequence length="129" mass="14113">MVTLQAAALTLSYCVYATKNDVSRQVWSGLGPQQGSVARSSAKRKVVELTAGHIIYLNVTTLMRRSHRTGRTIDRDIQAYYSLRTGSELWAASLRLREPLEVASVTVGLTDGLSKPTCARTWDEGVLGS</sequence>
<keyword evidence="2" id="KW-1185">Reference proteome</keyword>
<evidence type="ECO:0000313" key="1">
    <source>
        <dbReference type="EMBL" id="KPJ17410.1"/>
    </source>
</evidence>
<dbReference type="Proteomes" id="UP000053240">
    <property type="component" value="Unassembled WGS sequence"/>
</dbReference>
<dbReference type="AlphaFoldDB" id="A0A194RJ95"/>